<dbReference type="Proteomes" id="UP000265618">
    <property type="component" value="Unassembled WGS sequence"/>
</dbReference>
<feature type="region of interest" description="Disordered" evidence="1">
    <location>
        <begin position="1"/>
        <end position="66"/>
    </location>
</feature>
<organism evidence="2 3">
    <name type="scientific">Kipferlia bialata</name>
    <dbReference type="NCBI Taxonomy" id="797122"/>
    <lineage>
        <taxon>Eukaryota</taxon>
        <taxon>Metamonada</taxon>
        <taxon>Carpediemonas-like organisms</taxon>
        <taxon>Kipferlia</taxon>
    </lineage>
</organism>
<keyword evidence="3" id="KW-1185">Reference proteome</keyword>
<dbReference type="EMBL" id="BDIP01010182">
    <property type="protein sequence ID" value="GIQ92643.1"/>
    <property type="molecule type" value="Genomic_DNA"/>
</dbReference>
<feature type="compositionally biased region" description="Basic and acidic residues" evidence="1">
    <location>
        <begin position="24"/>
        <end position="39"/>
    </location>
</feature>
<sequence>RLSWRQRRRLRDGRERQRRSARPSPEHSVLDVSPERDMRSVSIDEAEGRDGPPPYVTSTSGGSYVT</sequence>
<feature type="non-terminal residue" evidence="2">
    <location>
        <position position="1"/>
    </location>
</feature>
<name>A0A9K3DBB0_9EUKA</name>
<accession>A0A9K3DBB0</accession>
<dbReference type="AlphaFoldDB" id="A0A9K3DBB0"/>
<gene>
    <name evidence="2" type="ORF">KIPB_016538</name>
</gene>
<evidence type="ECO:0000256" key="1">
    <source>
        <dbReference type="SAM" id="MobiDB-lite"/>
    </source>
</evidence>
<evidence type="ECO:0000313" key="2">
    <source>
        <dbReference type="EMBL" id="GIQ92643.1"/>
    </source>
</evidence>
<feature type="non-terminal residue" evidence="2">
    <location>
        <position position="66"/>
    </location>
</feature>
<feature type="compositionally biased region" description="Polar residues" evidence="1">
    <location>
        <begin position="56"/>
        <end position="66"/>
    </location>
</feature>
<reference evidence="2 3" key="1">
    <citation type="journal article" date="2018" name="PLoS ONE">
        <title>The draft genome of Kipferlia bialata reveals reductive genome evolution in fornicate parasites.</title>
        <authorList>
            <person name="Tanifuji G."/>
            <person name="Takabayashi S."/>
            <person name="Kume K."/>
            <person name="Takagi M."/>
            <person name="Nakayama T."/>
            <person name="Kamikawa R."/>
            <person name="Inagaki Y."/>
            <person name="Hashimoto T."/>
        </authorList>
    </citation>
    <scope>NUCLEOTIDE SEQUENCE [LARGE SCALE GENOMIC DNA]</scope>
    <source>
        <strain evidence="2">NY0173</strain>
    </source>
</reference>
<comment type="caution">
    <text evidence="2">The sequence shown here is derived from an EMBL/GenBank/DDBJ whole genome shotgun (WGS) entry which is preliminary data.</text>
</comment>
<evidence type="ECO:0000313" key="3">
    <source>
        <dbReference type="Proteomes" id="UP000265618"/>
    </source>
</evidence>
<proteinExistence type="predicted"/>
<protein>
    <submittedName>
        <fullName evidence="2">Uncharacterized protein</fullName>
    </submittedName>
</protein>
<feature type="compositionally biased region" description="Basic residues" evidence="1">
    <location>
        <begin position="1"/>
        <end position="21"/>
    </location>
</feature>